<evidence type="ECO:0000256" key="6">
    <source>
        <dbReference type="ARBA" id="ARBA00022553"/>
    </source>
</evidence>
<sequence length="911" mass="103693">MKNLSQPNWTRRKMYSYNNSHTDNVRMQLNVFVFTEESLHLTTDGPRGPGGVSRVSGARDEVRSLSSKRRWIPPSSIRQDALAQENPNDVIFRKVQGILNKLTPDKFEKLSDDILAIDLSSYCVLKGVILLIFKKALDEPKFSSMYAQLCKRLSEEAPNSEPPEESNTFKKLLLANCEEQFEKRAQATEKYEQNDGQISPDDEDRHINAKRKMLGNIKFIGELGKLEILSENILHKCIQALFHSARSRAAKVRDVTEDVECLAQIMRTCGRILDTDKGQILMDQYFDRMKVLAENQEFPKRIRFMLQGVIELRKNNWVPRKAMEGPMPMNQIRNDDKIRPYVTDTLPRLNPNAGLDGLFRNPLKTRGGLDDVLGVSNFNPNPQFLPHDNYNKGFVTNNGFQSSAFRSNRGGPGVFYRQHNNNYNNNKQNAQQHYNSNSGGIKDLPPRFKKNIILGTQLGAPGVEDISLRPATFKPPQPKPVPQLSTGPAPIFIGRSNPLVPEPILPPPQPQTQICKEPPILIKQASSEKGKSAKKDKGPSKEDVLKKLTVILNEHLTADKISECITPIKELKAPDRFMSCIIFHILNHTIDNNADSERNLSISLIVEMKKEGMLTTDKFLEALRELLSSMSEKEQQIPRIHSYVAGYIKQAILGDLVTLATIADITDGGTYYPLFMLVLQALCKSEGKQKLTQLFNESKVDLLSQVVECDRTKEKLSEILAERDLSFLYPLSTIQSSLWKQLQADSNPAQFYKWVKENLDPSHYTNPGFINALVTVILKYITQESTLPEGSDPNVVPEKHLIDKEKSLLEKYKPVLGTFLHEKQELQVIAVYSLQVLCYSLKFPKGMLLRWFNHLYDLEIVEEEAFMKWKEDITDSYPGKGKALFQVNQWLTWLEEAESEEEEEDDDDNDN</sequence>
<evidence type="ECO:0000256" key="8">
    <source>
        <dbReference type="ARBA" id="ARBA00022845"/>
    </source>
</evidence>
<keyword evidence="4" id="KW-1017">Isopeptide bond</keyword>
<comment type="function">
    <text evidence="11">Appears to play a role in the switch from cap-dependent to IRES-mediated translation during mitosis, apoptosis and viral infection. Cleaved by some caspases and viral proteases.</text>
</comment>
<keyword evidence="7" id="KW-0832">Ubl conjugation</keyword>
<keyword evidence="10" id="KW-0007">Acetylation</keyword>
<accession>A0AAW2HEK3</accession>
<dbReference type="Pfam" id="PF02847">
    <property type="entry name" value="MA3"/>
    <property type="match status" value="1"/>
</dbReference>
<reference evidence="16" key="1">
    <citation type="journal article" date="2024" name="Gigascience">
        <title>Chromosome-level genome of the poultry shaft louse Menopon gallinae provides insight into the host-switching and adaptive evolution of parasitic lice.</title>
        <authorList>
            <person name="Xu Y."/>
            <person name="Ma L."/>
            <person name="Liu S."/>
            <person name="Liang Y."/>
            <person name="Liu Q."/>
            <person name="He Z."/>
            <person name="Tian L."/>
            <person name="Duan Y."/>
            <person name="Cai W."/>
            <person name="Li H."/>
            <person name="Song F."/>
        </authorList>
    </citation>
    <scope>NUCLEOTIDE SEQUENCE</scope>
    <source>
        <strain evidence="16">Cailab_2023a</strain>
    </source>
</reference>
<keyword evidence="5" id="KW-0396">Initiation factor</keyword>
<feature type="domain" description="W2" evidence="14">
    <location>
        <begin position="724"/>
        <end position="904"/>
    </location>
</feature>
<dbReference type="GO" id="GO:0006417">
    <property type="term" value="P:regulation of translation"/>
    <property type="evidence" value="ECO:0007669"/>
    <property type="project" value="UniProtKB-KW"/>
</dbReference>
<dbReference type="InterPro" id="IPR016024">
    <property type="entry name" value="ARM-type_fold"/>
</dbReference>
<dbReference type="PROSITE" id="PS51366">
    <property type="entry name" value="MI"/>
    <property type="match status" value="1"/>
</dbReference>
<evidence type="ECO:0000256" key="10">
    <source>
        <dbReference type="ARBA" id="ARBA00022990"/>
    </source>
</evidence>
<evidence type="ECO:0000256" key="13">
    <source>
        <dbReference type="ARBA" id="ARBA00046720"/>
    </source>
</evidence>
<dbReference type="EMBL" id="JARGDH010000005">
    <property type="protein sequence ID" value="KAL0268185.1"/>
    <property type="molecule type" value="Genomic_DNA"/>
</dbReference>
<dbReference type="SUPFAM" id="SSF48371">
    <property type="entry name" value="ARM repeat"/>
    <property type="match status" value="3"/>
</dbReference>
<evidence type="ECO:0000256" key="2">
    <source>
        <dbReference type="ARBA" id="ARBA00022481"/>
    </source>
</evidence>
<protein>
    <recommendedName>
        <fullName evidence="12">Eukaryotic translation initiation factor 4 gamma 2</fullName>
    </recommendedName>
</protein>
<name>A0AAW2HEK3_9NEOP</name>
<dbReference type="GO" id="GO:0003729">
    <property type="term" value="F:mRNA binding"/>
    <property type="evidence" value="ECO:0007669"/>
    <property type="project" value="TreeGrafter"/>
</dbReference>
<dbReference type="Pfam" id="PF02854">
    <property type="entry name" value="MIF4G"/>
    <property type="match status" value="1"/>
</dbReference>
<keyword evidence="2" id="KW-0488">Methylation</keyword>
<evidence type="ECO:0000259" key="15">
    <source>
        <dbReference type="PROSITE" id="PS51366"/>
    </source>
</evidence>
<dbReference type="AlphaFoldDB" id="A0AAW2HEK3"/>
<evidence type="ECO:0000256" key="11">
    <source>
        <dbReference type="ARBA" id="ARBA00037759"/>
    </source>
</evidence>
<gene>
    <name evidence="16" type="ORF">PYX00_010221</name>
</gene>
<dbReference type="SMART" id="SM00515">
    <property type="entry name" value="eIF5C"/>
    <property type="match status" value="1"/>
</dbReference>
<dbReference type="InterPro" id="IPR003890">
    <property type="entry name" value="MIF4G-like_typ-3"/>
</dbReference>
<dbReference type="InterPro" id="IPR003891">
    <property type="entry name" value="Initiation_fac_eIF4g_MI"/>
</dbReference>
<dbReference type="Gene3D" id="1.25.40.180">
    <property type="match status" value="3"/>
</dbReference>
<evidence type="ECO:0000313" key="16">
    <source>
        <dbReference type="EMBL" id="KAL0268185.1"/>
    </source>
</evidence>
<dbReference type="SMART" id="SM00543">
    <property type="entry name" value="MIF4G"/>
    <property type="match status" value="1"/>
</dbReference>
<evidence type="ECO:0000256" key="9">
    <source>
        <dbReference type="ARBA" id="ARBA00022917"/>
    </source>
</evidence>
<keyword evidence="8" id="KW-0810">Translation regulation</keyword>
<dbReference type="Pfam" id="PF02020">
    <property type="entry name" value="W2"/>
    <property type="match status" value="1"/>
</dbReference>
<dbReference type="FunFam" id="1.25.40.180:FF:000007">
    <property type="entry name" value="Eukaryotic translation initiation factor 4 gamma 2"/>
    <property type="match status" value="1"/>
</dbReference>
<evidence type="ECO:0000256" key="5">
    <source>
        <dbReference type="ARBA" id="ARBA00022540"/>
    </source>
</evidence>
<dbReference type="PROSITE" id="PS51363">
    <property type="entry name" value="W2"/>
    <property type="match status" value="1"/>
</dbReference>
<keyword evidence="9" id="KW-0648">Protein biosynthesis</keyword>
<comment type="caution">
    <text evidence="16">The sequence shown here is derived from an EMBL/GenBank/DDBJ whole genome shotgun (WGS) entry which is preliminary data.</text>
</comment>
<evidence type="ECO:0000259" key="14">
    <source>
        <dbReference type="PROSITE" id="PS51363"/>
    </source>
</evidence>
<keyword evidence="6" id="KW-0597">Phosphoprotein</keyword>
<evidence type="ECO:0000256" key="4">
    <source>
        <dbReference type="ARBA" id="ARBA00022499"/>
    </source>
</evidence>
<evidence type="ECO:0000256" key="7">
    <source>
        <dbReference type="ARBA" id="ARBA00022843"/>
    </source>
</evidence>
<dbReference type="PANTHER" id="PTHR23253">
    <property type="entry name" value="EUKARYOTIC TRANSLATION INITIATION FACTOR 4 GAMMA"/>
    <property type="match status" value="1"/>
</dbReference>
<feature type="domain" description="MI" evidence="15">
    <location>
        <begin position="543"/>
        <end position="667"/>
    </location>
</feature>
<dbReference type="InterPro" id="IPR003307">
    <property type="entry name" value="W2_domain"/>
</dbReference>
<evidence type="ECO:0000256" key="1">
    <source>
        <dbReference type="ARBA" id="ARBA00005775"/>
    </source>
</evidence>
<proteinExistence type="inferred from homology"/>
<dbReference type="CDD" id="cd11559">
    <property type="entry name" value="W2_eIF4G1_like"/>
    <property type="match status" value="1"/>
</dbReference>
<evidence type="ECO:0000256" key="3">
    <source>
        <dbReference type="ARBA" id="ARBA00022491"/>
    </source>
</evidence>
<evidence type="ECO:0000256" key="12">
    <source>
        <dbReference type="ARBA" id="ARBA00040449"/>
    </source>
</evidence>
<keyword evidence="3" id="KW-0678">Repressor</keyword>
<organism evidence="16">
    <name type="scientific">Menopon gallinae</name>
    <name type="common">poultry shaft louse</name>
    <dbReference type="NCBI Taxonomy" id="328185"/>
    <lineage>
        <taxon>Eukaryota</taxon>
        <taxon>Metazoa</taxon>
        <taxon>Ecdysozoa</taxon>
        <taxon>Arthropoda</taxon>
        <taxon>Hexapoda</taxon>
        <taxon>Insecta</taxon>
        <taxon>Pterygota</taxon>
        <taxon>Neoptera</taxon>
        <taxon>Paraneoptera</taxon>
        <taxon>Psocodea</taxon>
        <taxon>Troctomorpha</taxon>
        <taxon>Phthiraptera</taxon>
        <taxon>Amblycera</taxon>
        <taxon>Menoponidae</taxon>
        <taxon>Menopon</taxon>
    </lineage>
</organism>
<dbReference type="PANTHER" id="PTHR23253:SF9">
    <property type="entry name" value="EUKARYOTIC TRANSLATION INITIATION FACTOR 4 GAMMA 2"/>
    <property type="match status" value="1"/>
</dbReference>
<comment type="subunit">
    <text evidence="13">Interacts with the serine/threonine protein kinases MKNK1 and MKNK2. Binds EIF4A and EIF3. Interacts with MIF4GD. Interacts with DAZAP2.</text>
</comment>
<dbReference type="GO" id="GO:0016281">
    <property type="term" value="C:eukaryotic translation initiation factor 4F complex"/>
    <property type="evidence" value="ECO:0007669"/>
    <property type="project" value="TreeGrafter"/>
</dbReference>
<comment type="similarity">
    <text evidence="1">Belongs to the eukaryotic initiation factor 4G family.</text>
</comment>
<dbReference type="GO" id="GO:0003743">
    <property type="term" value="F:translation initiation factor activity"/>
    <property type="evidence" value="ECO:0007669"/>
    <property type="project" value="UniProtKB-KW"/>
</dbReference>